<dbReference type="Pfam" id="PF00471">
    <property type="entry name" value="Ribosomal_L33"/>
    <property type="match status" value="1"/>
</dbReference>
<dbReference type="STRING" id="1619046.US42_C0004G0058"/>
<dbReference type="GO" id="GO:0006412">
    <property type="term" value="P:translation"/>
    <property type="evidence" value="ECO:0007669"/>
    <property type="project" value="UniProtKB-UniRule"/>
</dbReference>
<evidence type="ECO:0000256" key="2">
    <source>
        <dbReference type="ARBA" id="ARBA00022980"/>
    </source>
</evidence>
<dbReference type="EMBL" id="LBSX01000004">
    <property type="protein sequence ID" value="KKQ27919.1"/>
    <property type="molecule type" value="Genomic_DNA"/>
</dbReference>
<dbReference type="InterPro" id="IPR038584">
    <property type="entry name" value="Ribosomal_bL33_sf"/>
</dbReference>
<protein>
    <recommendedName>
        <fullName evidence="4 5">Large ribosomal subunit protein bL33</fullName>
    </recommendedName>
</protein>
<evidence type="ECO:0000256" key="4">
    <source>
        <dbReference type="ARBA" id="ARBA00035176"/>
    </source>
</evidence>
<keyword evidence="2 5" id="KW-0689">Ribosomal protein</keyword>
<dbReference type="SUPFAM" id="SSF57829">
    <property type="entry name" value="Zn-binding ribosomal proteins"/>
    <property type="match status" value="1"/>
</dbReference>
<dbReference type="GO" id="GO:0005840">
    <property type="term" value="C:ribosome"/>
    <property type="evidence" value="ECO:0007669"/>
    <property type="project" value="UniProtKB-KW"/>
</dbReference>
<dbReference type="GO" id="GO:0003735">
    <property type="term" value="F:structural constituent of ribosome"/>
    <property type="evidence" value="ECO:0007669"/>
    <property type="project" value="InterPro"/>
</dbReference>
<evidence type="ECO:0000256" key="1">
    <source>
        <dbReference type="ARBA" id="ARBA00007596"/>
    </source>
</evidence>
<reference evidence="6 7" key="1">
    <citation type="journal article" date="2015" name="Nature">
        <title>rRNA introns, odd ribosomes, and small enigmatic genomes across a large radiation of phyla.</title>
        <authorList>
            <person name="Brown C.T."/>
            <person name="Hug L.A."/>
            <person name="Thomas B.C."/>
            <person name="Sharon I."/>
            <person name="Castelle C.J."/>
            <person name="Singh A."/>
            <person name="Wilkins M.J."/>
            <person name="Williams K.H."/>
            <person name="Banfield J.F."/>
        </authorList>
    </citation>
    <scope>NUCLEOTIDE SEQUENCE [LARGE SCALE GENOMIC DNA]</scope>
</reference>
<comment type="similarity">
    <text evidence="1 5">Belongs to the bacterial ribosomal protein bL33 family.</text>
</comment>
<dbReference type="HAMAP" id="MF_00294">
    <property type="entry name" value="Ribosomal_bL33"/>
    <property type="match status" value="1"/>
</dbReference>
<sequence length="54" mass="6622">MPSKERENMIKLECTVCKHTNYFTRKNKKILKNRLELKKLCKYCKIHTLHKETK</sequence>
<dbReference type="PANTHER" id="PTHR43168">
    <property type="entry name" value="50S RIBOSOMAL PROTEIN L33, CHLOROPLASTIC"/>
    <property type="match status" value="1"/>
</dbReference>
<organism evidence="6 7">
    <name type="scientific">Candidatus Magasanikbacteria bacterium GW2011_GWC2_37_14</name>
    <dbReference type="NCBI Taxonomy" id="1619046"/>
    <lineage>
        <taxon>Bacteria</taxon>
        <taxon>Candidatus Magasanikiibacteriota</taxon>
    </lineage>
</organism>
<dbReference type="AlphaFoldDB" id="A0A0G0IUT1"/>
<dbReference type="NCBIfam" id="TIGR01023">
    <property type="entry name" value="rpmG_bact"/>
    <property type="match status" value="1"/>
</dbReference>
<evidence type="ECO:0000313" key="7">
    <source>
        <dbReference type="Proteomes" id="UP000034849"/>
    </source>
</evidence>
<evidence type="ECO:0000256" key="3">
    <source>
        <dbReference type="ARBA" id="ARBA00023274"/>
    </source>
</evidence>
<dbReference type="PANTHER" id="PTHR43168:SF2">
    <property type="entry name" value="LARGE RIBOSOMAL SUBUNIT PROTEIN BL33C"/>
    <property type="match status" value="1"/>
</dbReference>
<dbReference type="Gene3D" id="2.20.28.120">
    <property type="entry name" value="Ribosomal protein L33"/>
    <property type="match status" value="1"/>
</dbReference>
<gene>
    <name evidence="5" type="primary">rpmG</name>
    <name evidence="6" type="ORF">US42_C0004G0058</name>
</gene>
<keyword evidence="3 5" id="KW-0687">Ribonucleoprotein</keyword>
<proteinExistence type="inferred from homology"/>
<accession>A0A0G0IUT1</accession>
<dbReference type="InterPro" id="IPR011332">
    <property type="entry name" value="Ribosomal_zn-bd"/>
</dbReference>
<name>A0A0G0IUT1_9BACT</name>
<dbReference type="Proteomes" id="UP000034849">
    <property type="component" value="Unassembled WGS sequence"/>
</dbReference>
<comment type="caution">
    <text evidence="6">The sequence shown here is derived from an EMBL/GenBank/DDBJ whole genome shotgun (WGS) entry which is preliminary data.</text>
</comment>
<dbReference type="GO" id="GO:0005737">
    <property type="term" value="C:cytoplasm"/>
    <property type="evidence" value="ECO:0007669"/>
    <property type="project" value="UniProtKB-ARBA"/>
</dbReference>
<dbReference type="GO" id="GO:1990904">
    <property type="term" value="C:ribonucleoprotein complex"/>
    <property type="evidence" value="ECO:0007669"/>
    <property type="project" value="UniProtKB-KW"/>
</dbReference>
<dbReference type="InterPro" id="IPR001705">
    <property type="entry name" value="Ribosomal_bL33"/>
</dbReference>
<evidence type="ECO:0000256" key="5">
    <source>
        <dbReference type="HAMAP-Rule" id="MF_00294"/>
    </source>
</evidence>
<dbReference type="NCBIfam" id="NF001764">
    <property type="entry name" value="PRK00504.1"/>
    <property type="match status" value="1"/>
</dbReference>
<evidence type="ECO:0000313" key="6">
    <source>
        <dbReference type="EMBL" id="KKQ27919.1"/>
    </source>
</evidence>